<keyword evidence="2" id="KW-1185">Reference proteome</keyword>
<dbReference type="PANTHER" id="PTHR42030">
    <property type="entry name" value="DRBM DOMAIN-CONTAINING PROTEIN"/>
    <property type="match status" value="1"/>
</dbReference>
<dbReference type="OrthoDB" id="5418749at2759"/>
<evidence type="ECO:0000313" key="1">
    <source>
        <dbReference type="EMBL" id="CAI6337437.1"/>
    </source>
</evidence>
<organism evidence="1 2">
    <name type="scientific">Periconia digitata</name>
    <dbReference type="NCBI Taxonomy" id="1303443"/>
    <lineage>
        <taxon>Eukaryota</taxon>
        <taxon>Fungi</taxon>
        <taxon>Dikarya</taxon>
        <taxon>Ascomycota</taxon>
        <taxon>Pezizomycotina</taxon>
        <taxon>Dothideomycetes</taxon>
        <taxon>Pleosporomycetidae</taxon>
        <taxon>Pleosporales</taxon>
        <taxon>Massarineae</taxon>
        <taxon>Periconiaceae</taxon>
        <taxon>Periconia</taxon>
    </lineage>
</organism>
<dbReference type="SUPFAM" id="SSF54768">
    <property type="entry name" value="dsRNA-binding domain-like"/>
    <property type="match status" value="1"/>
</dbReference>
<evidence type="ECO:0000313" key="2">
    <source>
        <dbReference type="Proteomes" id="UP001152607"/>
    </source>
</evidence>
<name>A0A9W4ULX4_9PLEO</name>
<sequence>MLEPPEYKTAACRANTLVEKQFRTHIFSHHHGCKCSLVSTSERYHTCQPSHLHYSAEAPSFSTTKANHTRTNPTEHCIVRSLGQPMWQDISDRRGGRTAWSSVVAIQGNTYQARFWYDGAYVEQAREDAAEVALRNITGYLNPSQDPPPASHYSRA</sequence>
<gene>
    <name evidence="1" type="ORF">PDIGIT_LOCUS10549</name>
</gene>
<dbReference type="EMBL" id="CAOQHR010000007">
    <property type="protein sequence ID" value="CAI6337437.1"/>
    <property type="molecule type" value="Genomic_DNA"/>
</dbReference>
<comment type="caution">
    <text evidence="1">The sequence shown here is derived from an EMBL/GenBank/DDBJ whole genome shotgun (WGS) entry which is preliminary data.</text>
</comment>
<dbReference type="AlphaFoldDB" id="A0A9W4ULX4"/>
<dbReference type="PANTHER" id="PTHR42030:SF1">
    <property type="entry name" value="DRBM DOMAIN-CONTAINING PROTEIN"/>
    <property type="match status" value="1"/>
</dbReference>
<protein>
    <submittedName>
        <fullName evidence="1">Uncharacterized protein</fullName>
    </submittedName>
</protein>
<reference evidence="1" key="1">
    <citation type="submission" date="2023-01" db="EMBL/GenBank/DDBJ databases">
        <authorList>
            <person name="Van Ghelder C."/>
            <person name="Rancurel C."/>
        </authorList>
    </citation>
    <scope>NUCLEOTIDE SEQUENCE</scope>
    <source>
        <strain evidence="1">CNCM I-4278</strain>
    </source>
</reference>
<dbReference type="Proteomes" id="UP001152607">
    <property type="component" value="Unassembled WGS sequence"/>
</dbReference>
<accession>A0A9W4ULX4</accession>
<proteinExistence type="predicted"/>